<dbReference type="RefSeq" id="WP_304575266.1">
    <property type="nucleotide sequence ID" value="NZ_JAUQOO010000012.1"/>
</dbReference>
<dbReference type="Gene3D" id="3.40.50.720">
    <property type="entry name" value="NAD(P)-binding Rossmann-like Domain"/>
    <property type="match status" value="1"/>
</dbReference>
<dbReference type="InterPro" id="IPR051265">
    <property type="entry name" value="HIBADH-related_NP60_sf"/>
</dbReference>
<dbReference type="PANTHER" id="PTHR43580">
    <property type="entry name" value="OXIDOREDUCTASE GLYR1-RELATED"/>
    <property type="match status" value="1"/>
</dbReference>
<proteinExistence type="predicted"/>
<dbReference type="Pfam" id="PF03446">
    <property type="entry name" value="NAD_binding_2"/>
    <property type="match status" value="1"/>
</dbReference>
<dbReference type="SUPFAM" id="SSF51735">
    <property type="entry name" value="NAD(P)-binding Rossmann-fold domains"/>
    <property type="match status" value="1"/>
</dbReference>
<dbReference type="InterPro" id="IPR006115">
    <property type="entry name" value="6PGDH_NADP-bd"/>
</dbReference>
<organism evidence="2 3">
    <name type="scientific">Pseudomonas serbiensis</name>
    <dbReference type="NCBI Taxonomy" id="3064350"/>
    <lineage>
        <taxon>Bacteria</taxon>
        <taxon>Pseudomonadati</taxon>
        <taxon>Pseudomonadota</taxon>
        <taxon>Gammaproteobacteria</taxon>
        <taxon>Pseudomonadales</taxon>
        <taxon>Pseudomonadaceae</taxon>
        <taxon>Pseudomonas</taxon>
    </lineage>
</organism>
<evidence type="ECO:0000259" key="1">
    <source>
        <dbReference type="Pfam" id="PF03446"/>
    </source>
</evidence>
<reference evidence="2 3" key="1">
    <citation type="submission" date="2023-07" db="EMBL/GenBank/DDBJ databases">
        <title>Identification of four novel Pseudomonas species associated with bacterial leaf spot of cucurbits.</title>
        <authorList>
            <person name="Fullem K.R."/>
        </authorList>
    </citation>
    <scope>NUCLEOTIDE SEQUENCE [LARGE SCALE GENOMIC DNA]</scope>
    <source>
        <strain evidence="2 3">KFB 138</strain>
    </source>
</reference>
<accession>A0ABT9CSD6</accession>
<protein>
    <submittedName>
        <fullName evidence="2">NAD(P)-binding domain-containing protein</fullName>
    </submittedName>
</protein>
<comment type="caution">
    <text evidence="2">The sequence shown here is derived from an EMBL/GenBank/DDBJ whole genome shotgun (WGS) entry which is preliminary data.</text>
</comment>
<feature type="domain" description="6-phosphogluconate dehydrogenase NADP-binding" evidence="1">
    <location>
        <begin position="44"/>
        <end position="134"/>
    </location>
</feature>
<evidence type="ECO:0000313" key="2">
    <source>
        <dbReference type="EMBL" id="MDO7928330.1"/>
    </source>
</evidence>
<keyword evidence="3" id="KW-1185">Reference proteome</keyword>
<sequence>MSKVLFIGKGIITTSLGKHLDSCAWKVSHHHREEGNLNTCDLSLYDYVVSCLPDAETAKTVWDDILISAVASKAHKTVFIEISTLTCETIKNINADFCREHFTFIEAPFTGSKTGALNGSLIYFAASDIASPEHDVFLKSTSSKIYNFQNIGTPTQFKLFYNLWGLTSLGLMGQMLQIMRSLPQAELISEILTSHEGFWMNTIARQKLHQSLSQQYDDVHCKLKYATKDIRYALDEFRDYNLDLSKHLLSLLEKDGAQHYNDLDFTSMCELFR</sequence>
<dbReference type="PANTHER" id="PTHR43580:SF2">
    <property type="entry name" value="CYTOKINE-LIKE NUCLEAR FACTOR N-PAC"/>
    <property type="match status" value="1"/>
</dbReference>
<evidence type="ECO:0000313" key="3">
    <source>
        <dbReference type="Proteomes" id="UP001223016"/>
    </source>
</evidence>
<dbReference type="InterPro" id="IPR036291">
    <property type="entry name" value="NAD(P)-bd_dom_sf"/>
</dbReference>
<name>A0ABT9CSD6_9PSED</name>
<gene>
    <name evidence="2" type="ORF">Q6A51_16190</name>
</gene>
<dbReference type="EMBL" id="JAUQOO010000012">
    <property type="protein sequence ID" value="MDO7928330.1"/>
    <property type="molecule type" value="Genomic_DNA"/>
</dbReference>
<dbReference type="Proteomes" id="UP001223016">
    <property type="component" value="Unassembled WGS sequence"/>
</dbReference>